<feature type="domain" description="HTH cro/C1-type" evidence="1">
    <location>
        <begin position="8"/>
        <end position="61"/>
    </location>
</feature>
<dbReference type="EMBL" id="LVVL01000019">
    <property type="protein sequence ID" value="OAN10118.1"/>
    <property type="molecule type" value="Genomic_DNA"/>
</dbReference>
<dbReference type="InterPro" id="IPR001387">
    <property type="entry name" value="Cro/C1-type_HTH"/>
</dbReference>
<dbReference type="SUPFAM" id="SSF47413">
    <property type="entry name" value="lambda repressor-like DNA-binding domains"/>
    <property type="match status" value="1"/>
</dbReference>
<dbReference type="PANTHER" id="PTHR37038">
    <property type="entry name" value="TRANSCRIPTIONAL REGULATOR-RELATED"/>
    <property type="match status" value="1"/>
</dbReference>
<dbReference type="CDD" id="cd00093">
    <property type="entry name" value="HTH_XRE"/>
    <property type="match status" value="1"/>
</dbReference>
<evidence type="ECO:0000313" key="2">
    <source>
        <dbReference type="EMBL" id="OAN10118.1"/>
    </source>
</evidence>
<proteinExistence type="predicted"/>
<evidence type="ECO:0000259" key="1">
    <source>
        <dbReference type="PROSITE" id="PS50943"/>
    </source>
</evidence>
<dbReference type="InterPro" id="IPR053163">
    <property type="entry name" value="HTH-type_regulator_Rgg"/>
</dbReference>
<dbReference type="InterPro" id="IPR011990">
    <property type="entry name" value="TPR-like_helical_dom_sf"/>
</dbReference>
<accession>A0ABX2V5J9</accession>
<dbReference type="Gene3D" id="1.25.40.10">
    <property type="entry name" value="Tetratricopeptide repeat domain"/>
    <property type="match status" value="1"/>
</dbReference>
<protein>
    <recommendedName>
        <fullName evidence="1">HTH cro/C1-type domain-containing protein</fullName>
    </recommendedName>
</protein>
<organism evidence="2 3">
    <name type="scientific">Exiguobacterium undae</name>
    <dbReference type="NCBI Taxonomy" id="169177"/>
    <lineage>
        <taxon>Bacteria</taxon>
        <taxon>Bacillati</taxon>
        <taxon>Bacillota</taxon>
        <taxon>Bacilli</taxon>
        <taxon>Bacillales</taxon>
        <taxon>Bacillales Family XII. Incertae Sedis</taxon>
        <taxon>Exiguobacterium</taxon>
    </lineage>
</organism>
<reference evidence="2 3" key="1">
    <citation type="submission" date="2016-03" db="EMBL/GenBank/DDBJ databases">
        <authorList>
            <person name="Cho S.-Y."/>
            <person name="Lim S."/>
            <person name="Kim H."/>
            <person name="Soh E.H."/>
            <person name="Moon J.S."/>
        </authorList>
    </citation>
    <scope>NUCLEOTIDE SEQUENCE [LARGE SCALE GENOMIC DNA]</scope>
    <source>
        <strain evidence="2 3">KCTC 3810</strain>
    </source>
</reference>
<dbReference type="Gene3D" id="1.10.260.40">
    <property type="entry name" value="lambda repressor-like DNA-binding domains"/>
    <property type="match status" value="1"/>
</dbReference>
<dbReference type="SUPFAM" id="SSF48452">
    <property type="entry name" value="TPR-like"/>
    <property type="match status" value="2"/>
</dbReference>
<sequence length="422" mass="49410">MSSVGELLRSVRKQRKMTQDQLSKGIVNRSYISQIEKNLVQPSFKTMTQLSKRLDIDVSIFYGETELVVLSISEIKNLIRTSKQQLQLNQAYSIKNSVKKLIELPLDQLNKLSVSEKCDYYYSISLYYFLDKKYDESLKYTEKGLDISKQNHSDVHHTEFLIQISKCYIQKNQYHDALRYLNEAHNLIVSSQLSNLLKIEVLLNMGICHGRIGEYYSSIRLCNEANHINELSNSTHKSGELFMTLGICYKKINDLKASKKYYEKANSFFTLFNNTFNKAGTLVNLGIIYREMNNASKSLEYLYTAKTNFEELNDTYQIWNCKIEIFKSTLLEDKFTINNVEEEFRSLITYLPNAFINLKTDLYITMLTCYLSHEKYEEALNLINNTDNFSEKDLYFAKIYFNLGLIDKSSYFFNKYHSENSK</sequence>
<dbReference type="RefSeq" id="WP_028105268.1">
    <property type="nucleotide sequence ID" value="NZ_LVVL01000019.1"/>
</dbReference>
<dbReference type="Pfam" id="PF13181">
    <property type="entry name" value="TPR_8"/>
    <property type="match status" value="1"/>
</dbReference>
<dbReference type="PROSITE" id="PS50943">
    <property type="entry name" value="HTH_CROC1"/>
    <property type="match status" value="1"/>
</dbReference>
<comment type="caution">
    <text evidence="2">The sequence shown here is derived from an EMBL/GenBank/DDBJ whole genome shotgun (WGS) entry which is preliminary data.</text>
</comment>
<dbReference type="InterPro" id="IPR019734">
    <property type="entry name" value="TPR_rpt"/>
</dbReference>
<keyword evidence="3" id="KW-1185">Reference proteome</keyword>
<dbReference type="SMART" id="SM00028">
    <property type="entry name" value="TPR"/>
    <property type="match status" value="5"/>
</dbReference>
<dbReference type="PANTHER" id="PTHR37038:SF14">
    <property type="entry name" value="TRANSCRIPTIONAL ACTIVATOR"/>
    <property type="match status" value="1"/>
</dbReference>
<dbReference type="Proteomes" id="UP000078447">
    <property type="component" value="Unassembled WGS sequence"/>
</dbReference>
<dbReference type="Pfam" id="PF01381">
    <property type="entry name" value="HTH_3"/>
    <property type="match status" value="1"/>
</dbReference>
<gene>
    <name evidence="2" type="ORF">A3783_15250</name>
</gene>
<dbReference type="InterPro" id="IPR010982">
    <property type="entry name" value="Lambda_DNA-bd_dom_sf"/>
</dbReference>
<name>A0ABX2V5J9_9BACL</name>
<dbReference type="SMART" id="SM00530">
    <property type="entry name" value="HTH_XRE"/>
    <property type="match status" value="1"/>
</dbReference>
<evidence type="ECO:0000313" key="3">
    <source>
        <dbReference type="Proteomes" id="UP000078447"/>
    </source>
</evidence>